<evidence type="ECO:0000313" key="2">
    <source>
        <dbReference type="EMBL" id="KNZ40405.1"/>
    </source>
</evidence>
<dbReference type="SUPFAM" id="SSF54593">
    <property type="entry name" value="Glyoxalase/Bleomycin resistance protein/Dihydroxybiphenyl dioxygenase"/>
    <property type="match status" value="2"/>
</dbReference>
<keyword evidence="2" id="KW-0489">Methyltransferase</keyword>
<feature type="domain" description="PhnB-like" evidence="1">
    <location>
        <begin position="132"/>
        <end position="253"/>
    </location>
</feature>
<proteinExistence type="predicted"/>
<dbReference type="Gene3D" id="3.30.720.110">
    <property type="match status" value="1"/>
</dbReference>
<dbReference type="Gene3D" id="3.30.720.100">
    <property type="match status" value="1"/>
</dbReference>
<keyword evidence="3" id="KW-1185">Reference proteome</keyword>
<reference evidence="3" key="1">
    <citation type="submission" date="2015-07" db="EMBL/GenBank/DDBJ databases">
        <title>Draft genome sequence of Acetobacterium bakii DSM 8293, a potential psychrophilic chemical producer through syngas fermentation.</title>
        <authorList>
            <person name="Song Y."/>
            <person name="Hwang S."/>
            <person name="Cho B.-K."/>
        </authorList>
    </citation>
    <scope>NUCLEOTIDE SEQUENCE [LARGE SCALE GENOMIC DNA]</scope>
    <source>
        <strain evidence="3">DSM 8239</strain>
    </source>
</reference>
<dbReference type="InterPro" id="IPR029068">
    <property type="entry name" value="Glyas_Bleomycin-R_OHBP_Dase"/>
</dbReference>
<dbReference type="Gene3D" id="3.10.180.10">
    <property type="entry name" value="2,3-Dihydroxybiphenyl 1,2-Dioxygenase, domain 1"/>
    <property type="match status" value="1"/>
</dbReference>
<organism evidence="2 3">
    <name type="scientific">Acetobacterium bakii</name>
    <dbReference type="NCBI Taxonomy" id="52689"/>
    <lineage>
        <taxon>Bacteria</taxon>
        <taxon>Bacillati</taxon>
        <taxon>Bacillota</taxon>
        <taxon>Clostridia</taxon>
        <taxon>Eubacteriales</taxon>
        <taxon>Eubacteriaceae</taxon>
        <taxon>Acetobacterium</taxon>
    </lineage>
</organism>
<dbReference type="Pfam" id="PF06983">
    <property type="entry name" value="3-dmu-9_3-mt"/>
    <property type="match status" value="2"/>
</dbReference>
<dbReference type="RefSeq" id="WP_050741737.1">
    <property type="nucleotide sequence ID" value="NZ_LGYO01000062.1"/>
</dbReference>
<dbReference type="GO" id="GO:0008168">
    <property type="term" value="F:methyltransferase activity"/>
    <property type="evidence" value="ECO:0007669"/>
    <property type="project" value="UniProtKB-KW"/>
</dbReference>
<name>A0A0L6TXX1_9FIRM</name>
<dbReference type="PANTHER" id="PTHR33990">
    <property type="entry name" value="PROTEIN YJDN-RELATED"/>
    <property type="match status" value="1"/>
</dbReference>
<dbReference type="Proteomes" id="UP000036873">
    <property type="component" value="Unassembled WGS sequence"/>
</dbReference>
<protein>
    <submittedName>
        <fullName evidence="2">3-demethylubiquinone-9 3-methyltransferase</fullName>
    </submittedName>
</protein>
<sequence length="294" mass="33474">MQKIVTHLWYDKEALEAATFYSTLFANSKIMNVVTIKDTPSGDSETLTLKLAGQEFMLISAGPFFKFTPNISLRVDCETEEEVVFLYDRLLVDGNVLMKLGSYPFSGKYGWIEDRYGLSWQIMLVDGPVANQKITPTLMFTGDQLGKAEEAIHFYETVFKNATEGEFFHYEEGDAPDTPDTIKYAGFTLEDQAFAAMDSAQAHDFSFNEAISFIVYCEDQEEIDYYWEKLSFVPEAEQCGWLKDKFGISWQIVPRIMTEMMQTKDPEKLGRVTAAFLKMKKFDVAALVNAFEGV</sequence>
<dbReference type="InterPro" id="IPR028973">
    <property type="entry name" value="PhnB-like"/>
</dbReference>
<evidence type="ECO:0000313" key="3">
    <source>
        <dbReference type="Proteomes" id="UP000036873"/>
    </source>
</evidence>
<dbReference type="STRING" id="52689.AKG39_17735"/>
<dbReference type="CDD" id="cd06588">
    <property type="entry name" value="PhnB_like"/>
    <property type="match status" value="2"/>
</dbReference>
<feature type="domain" description="PhnB-like" evidence="1">
    <location>
        <begin position="2"/>
        <end position="123"/>
    </location>
</feature>
<dbReference type="OrthoDB" id="9806473at2"/>
<keyword evidence="2" id="KW-0808">Transferase</keyword>
<accession>A0A0L6TXX1</accession>
<dbReference type="PATRIC" id="fig|52689.4.peg.3233"/>
<dbReference type="EMBL" id="LGYO01000062">
    <property type="protein sequence ID" value="KNZ40405.1"/>
    <property type="molecule type" value="Genomic_DNA"/>
</dbReference>
<gene>
    <name evidence="2" type="ORF">AKG39_17735</name>
</gene>
<keyword evidence="2" id="KW-0830">Ubiquinone</keyword>
<comment type="caution">
    <text evidence="2">The sequence shown here is derived from an EMBL/GenBank/DDBJ whole genome shotgun (WGS) entry which is preliminary data.</text>
</comment>
<dbReference type="GO" id="GO:0032259">
    <property type="term" value="P:methylation"/>
    <property type="evidence" value="ECO:0007669"/>
    <property type="project" value="UniProtKB-KW"/>
</dbReference>
<dbReference type="AlphaFoldDB" id="A0A0L6TXX1"/>
<evidence type="ECO:0000259" key="1">
    <source>
        <dbReference type="Pfam" id="PF06983"/>
    </source>
</evidence>